<reference evidence="9 10" key="1">
    <citation type="submission" date="2024-02" db="EMBL/GenBank/DDBJ databases">
        <title>Haloferula sargassicola NBRC 104335.</title>
        <authorList>
            <person name="Ichikawa N."/>
            <person name="Katano-Makiyama Y."/>
            <person name="Hidaka K."/>
        </authorList>
    </citation>
    <scope>NUCLEOTIDE SEQUENCE [LARGE SCALE GENOMIC DNA]</scope>
    <source>
        <strain evidence="9 10">NBRC 104335</strain>
    </source>
</reference>
<keyword evidence="5 7" id="KW-1133">Transmembrane helix</keyword>
<name>A0ABP9UIT3_9BACT</name>
<dbReference type="InterPro" id="IPR004680">
    <property type="entry name" value="Cit_transptr-like_dom"/>
</dbReference>
<comment type="subcellular location">
    <subcellularLocation>
        <location evidence="1">Membrane</location>
        <topology evidence="1">Multi-pass membrane protein</topology>
    </subcellularLocation>
</comment>
<feature type="transmembrane region" description="Helical" evidence="7">
    <location>
        <begin position="51"/>
        <end position="66"/>
    </location>
</feature>
<feature type="domain" description="RCK C-terminal" evidence="8">
    <location>
        <begin position="231"/>
        <end position="315"/>
    </location>
</feature>
<protein>
    <recommendedName>
        <fullName evidence="8">RCK C-terminal domain-containing protein</fullName>
    </recommendedName>
</protein>
<keyword evidence="3 7" id="KW-0812">Transmembrane</keyword>
<dbReference type="PANTHER" id="PTHR43652:SF2">
    <property type="entry name" value="BASIC AMINO ACID ANTIPORTER YFCC-RELATED"/>
    <property type="match status" value="1"/>
</dbReference>
<evidence type="ECO:0000256" key="6">
    <source>
        <dbReference type="ARBA" id="ARBA00023136"/>
    </source>
</evidence>
<feature type="transmembrane region" description="Helical" evidence="7">
    <location>
        <begin position="422"/>
        <end position="443"/>
    </location>
</feature>
<dbReference type="Pfam" id="PF03600">
    <property type="entry name" value="CitMHS"/>
    <property type="match status" value="1"/>
</dbReference>
<keyword evidence="10" id="KW-1185">Reference proteome</keyword>
<dbReference type="Proteomes" id="UP001476282">
    <property type="component" value="Unassembled WGS sequence"/>
</dbReference>
<evidence type="ECO:0000256" key="1">
    <source>
        <dbReference type="ARBA" id="ARBA00004141"/>
    </source>
</evidence>
<dbReference type="RefSeq" id="WP_353565381.1">
    <property type="nucleotide sequence ID" value="NZ_BAABRI010000002.1"/>
</dbReference>
<feature type="transmembrane region" description="Helical" evidence="7">
    <location>
        <begin position="477"/>
        <end position="495"/>
    </location>
</feature>
<organism evidence="9 10">
    <name type="scientific">Haloferula sargassicola</name>
    <dbReference type="NCBI Taxonomy" id="490096"/>
    <lineage>
        <taxon>Bacteria</taxon>
        <taxon>Pseudomonadati</taxon>
        <taxon>Verrucomicrobiota</taxon>
        <taxon>Verrucomicrobiia</taxon>
        <taxon>Verrucomicrobiales</taxon>
        <taxon>Verrucomicrobiaceae</taxon>
        <taxon>Haloferula</taxon>
    </lineage>
</organism>
<feature type="transmembrane region" description="Helical" evidence="7">
    <location>
        <begin position="560"/>
        <end position="580"/>
    </location>
</feature>
<dbReference type="EMBL" id="BAABRI010000002">
    <property type="protein sequence ID" value="GAA5481224.1"/>
    <property type="molecule type" value="Genomic_DNA"/>
</dbReference>
<evidence type="ECO:0000256" key="5">
    <source>
        <dbReference type="ARBA" id="ARBA00022989"/>
    </source>
</evidence>
<dbReference type="InterPro" id="IPR006037">
    <property type="entry name" value="RCK_C"/>
</dbReference>
<evidence type="ECO:0000256" key="3">
    <source>
        <dbReference type="ARBA" id="ARBA00022692"/>
    </source>
</evidence>
<dbReference type="InterPro" id="IPR036721">
    <property type="entry name" value="RCK_C_sf"/>
</dbReference>
<feature type="transmembrane region" description="Helical" evidence="7">
    <location>
        <begin position="449"/>
        <end position="465"/>
    </location>
</feature>
<keyword evidence="2" id="KW-0813">Transport</keyword>
<evidence type="ECO:0000259" key="8">
    <source>
        <dbReference type="PROSITE" id="PS51202"/>
    </source>
</evidence>
<dbReference type="PROSITE" id="PS51202">
    <property type="entry name" value="RCK_C"/>
    <property type="match status" value="2"/>
</dbReference>
<keyword evidence="6 7" id="KW-0472">Membrane</keyword>
<dbReference type="SUPFAM" id="SSF116726">
    <property type="entry name" value="TrkA C-terminal domain-like"/>
    <property type="match status" value="2"/>
</dbReference>
<evidence type="ECO:0000313" key="9">
    <source>
        <dbReference type="EMBL" id="GAA5481224.1"/>
    </source>
</evidence>
<feature type="transmembrane region" description="Helical" evidence="7">
    <location>
        <begin position="26"/>
        <end position="44"/>
    </location>
</feature>
<dbReference type="InterPro" id="IPR051679">
    <property type="entry name" value="DASS-Related_Transporters"/>
</dbReference>
<feature type="transmembrane region" description="Helical" evidence="7">
    <location>
        <begin position="160"/>
        <end position="184"/>
    </location>
</feature>
<evidence type="ECO:0000256" key="2">
    <source>
        <dbReference type="ARBA" id="ARBA00022448"/>
    </source>
</evidence>
<feature type="transmembrane region" description="Helical" evidence="7">
    <location>
        <begin position="196"/>
        <end position="218"/>
    </location>
</feature>
<evidence type="ECO:0000313" key="10">
    <source>
        <dbReference type="Proteomes" id="UP001476282"/>
    </source>
</evidence>
<accession>A0ABP9UIT3</accession>
<keyword evidence="4" id="KW-0677">Repeat</keyword>
<evidence type="ECO:0000256" key="7">
    <source>
        <dbReference type="SAM" id="Phobius"/>
    </source>
</evidence>
<feature type="domain" description="RCK C-terminal" evidence="8">
    <location>
        <begin position="322"/>
        <end position="406"/>
    </location>
</feature>
<dbReference type="PANTHER" id="PTHR43652">
    <property type="entry name" value="BASIC AMINO ACID ANTIPORTER YFCC-RELATED"/>
    <property type="match status" value="1"/>
</dbReference>
<feature type="transmembrane region" description="Helical" evidence="7">
    <location>
        <begin position="117"/>
        <end position="148"/>
    </location>
</feature>
<feature type="transmembrane region" description="Helical" evidence="7">
    <location>
        <begin position="515"/>
        <end position="548"/>
    </location>
</feature>
<gene>
    <name evidence="9" type="ORF">Hsar01_00431</name>
</gene>
<feature type="transmembrane region" description="Helical" evidence="7">
    <location>
        <begin position="600"/>
        <end position="620"/>
    </location>
</feature>
<comment type="caution">
    <text evidence="9">The sequence shown here is derived from an EMBL/GenBank/DDBJ whole genome shotgun (WGS) entry which is preliminary data.</text>
</comment>
<dbReference type="Pfam" id="PF02080">
    <property type="entry name" value="TrkA_C"/>
    <property type="match status" value="2"/>
</dbReference>
<proteinExistence type="predicted"/>
<sequence length="622" mass="67072">MEPARRNSILAAGRVRRMLADVSPDWHQWFVFALTIAIFAAFLWDRWSVELVALGGAGALLLTGIIDRDDLLAAFANPAPVTIGALFIISAALEKTGQIARLGELFNSVAKGSEHRALVAILIGCTVCSAFINNTPLVVILLPVILGFCRDSGAKPSRLLIPLSYATILGGTCSMAGTSTNILVDGIARNQGLAPFHLFAIAPLGIIYALVGGLYLVLFGKKLLPARDTLATLLDATRGREFLIQAAVTEGSSLIGKSVIEAMSGRSRKLRVMEVRRRGRVLDASLGEIRLEVGDRLLIRTGTKGVAELHRSEGVNVGLGESDLAPMEQREAVLLEGMIGPNSSLVGRTLKEIAFRQRFGALILAIHREGQNITRDFETLTLEFGDTLLVEGAREGIERLKAERDFITLSEPRPESFNLRKAPFALGGIGLFVFLASFDFRWIGLDLNLDTFSAAFIAALFVLLTKCLRPREAYEAVDWKILLLIIGMLVLGTAMEKTGAARTLAELVATKLEPLGPWGILCGIYLLASIMTEMVSNNAVAVVLAPIAIRIAEAVDVSPTPFLVAVMFGASASFATPIGYQTNTYVFGAGGYKFKDFVKVGLPLNLTLWVVASVAIPLIWPF</sequence>
<evidence type="ECO:0000256" key="4">
    <source>
        <dbReference type="ARBA" id="ARBA00022737"/>
    </source>
</evidence>
<dbReference type="Gene3D" id="3.30.70.1450">
    <property type="entry name" value="Regulator of K+ conductance, C-terminal domain"/>
    <property type="match status" value="2"/>
</dbReference>